<gene>
    <name evidence="10" type="ORF">SAMN04489866_1165</name>
</gene>
<feature type="domain" description="ComEC/Rec2-related protein" evidence="7">
    <location>
        <begin position="202"/>
        <end position="466"/>
    </location>
</feature>
<keyword evidence="3 6" id="KW-0812">Transmembrane</keyword>
<evidence type="ECO:0000313" key="10">
    <source>
        <dbReference type="EMBL" id="SDE06655.1"/>
    </source>
</evidence>
<evidence type="ECO:0000256" key="5">
    <source>
        <dbReference type="ARBA" id="ARBA00023136"/>
    </source>
</evidence>
<evidence type="ECO:0000259" key="7">
    <source>
        <dbReference type="Pfam" id="PF03772"/>
    </source>
</evidence>
<dbReference type="EMBL" id="FNAF01000016">
    <property type="protein sequence ID" value="SDE06655.1"/>
    <property type="molecule type" value="Genomic_DNA"/>
</dbReference>
<feature type="transmembrane region" description="Helical" evidence="6">
    <location>
        <begin position="267"/>
        <end position="290"/>
    </location>
</feature>
<dbReference type="GO" id="GO:0030420">
    <property type="term" value="P:establishment of competence for transformation"/>
    <property type="evidence" value="ECO:0007669"/>
    <property type="project" value="InterPro"/>
</dbReference>
<keyword evidence="5 6" id="KW-0472">Membrane</keyword>
<keyword evidence="4 6" id="KW-1133">Transmembrane helix</keyword>
<dbReference type="STRING" id="2741.SAMN04489866_1165"/>
<keyword evidence="2" id="KW-1003">Cell membrane</keyword>
<comment type="subcellular location">
    <subcellularLocation>
        <location evidence="1">Cell membrane</location>
        <topology evidence="1">Multi-pass membrane protein</topology>
    </subcellularLocation>
</comment>
<dbReference type="SUPFAM" id="SSF56281">
    <property type="entry name" value="Metallo-hydrolase/oxidoreductase"/>
    <property type="match status" value="1"/>
</dbReference>
<feature type="transmembrane region" description="Helical" evidence="6">
    <location>
        <begin position="411"/>
        <end position="429"/>
    </location>
</feature>
<dbReference type="Pfam" id="PF12706">
    <property type="entry name" value="Lactamase_B_2"/>
    <property type="match status" value="1"/>
</dbReference>
<reference evidence="10 11" key="1">
    <citation type="submission" date="2016-10" db="EMBL/GenBank/DDBJ databases">
        <authorList>
            <person name="de Groot N.N."/>
        </authorList>
    </citation>
    <scope>NUCLEOTIDE SEQUENCE [LARGE SCALE GENOMIC DNA]</scope>
    <source>
        <strain evidence="10 11">DSM 20475</strain>
    </source>
</reference>
<evidence type="ECO:0000259" key="9">
    <source>
        <dbReference type="Pfam" id="PF13567"/>
    </source>
</evidence>
<dbReference type="InterPro" id="IPR001279">
    <property type="entry name" value="Metallo-B-lactamas"/>
</dbReference>
<name>A0A1G6ZXT1_PEPNI</name>
<dbReference type="OrthoDB" id="9761531at2"/>
<evidence type="ECO:0000256" key="6">
    <source>
        <dbReference type="SAM" id="Phobius"/>
    </source>
</evidence>
<keyword evidence="11" id="KW-1185">Reference proteome</keyword>
<evidence type="ECO:0000256" key="1">
    <source>
        <dbReference type="ARBA" id="ARBA00004651"/>
    </source>
</evidence>
<feature type="transmembrane region" description="Helical" evidence="6">
    <location>
        <begin position="351"/>
        <end position="373"/>
    </location>
</feature>
<accession>A0A1G6ZXT1</accession>
<dbReference type="Proteomes" id="UP000198995">
    <property type="component" value="Unassembled WGS sequence"/>
</dbReference>
<feature type="transmembrane region" description="Helical" evidence="6">
    <location>
        <begin position="220"/>
        <end position="247"/>
    </location>
</feature>
<feature type="domain" description="Metallo-beta-lactamase" evidence="8">
    <location>
        <begin position="521"/>
        <end position="669"/>
    </location>
</feature>
<proteinExistence type="predicted"/>
<dbReference type="GO" id="GO:0005886">
    <property type="term" value="C:plasma membrane"/>
    <property type="evidence" value="ECO:0007669"/>
    <property type="project" value="UniProtKB-SubCell"/>
</dbReference>
<organism evidence="10 11">
    <name type="scientific">Peptococcus niger</name>
    <dbReference type="NCBI Taxonomy" id="2741"/>
    <lineage>
        <taxon>Bacteria</taxon>
        <taxon>Bacillati</taxon>
        <taxon>Bacillota</taxon>
        <taxon>Clostridia</taxon>
        <taxon>Eubacteriales</taxon>
        <taxon>Peptococcaceae</taxon>
        <taxon>Peptococcus</taxon>
    </lineage>
</organism>
<dbReference type="Pfam" id="PF13567">
    <property type="entry name" value="DUF4131"/>
    <property type="match status" value="1"/>
</dbReference>
<dbReference type="NCBIfam" id="TIGR00361">
    <property type="entry name" value="ComEC_Rec2"/>
    <property type="match status" value="1"/>
</dbReference>
<dbReference type="InterPro" id="IPR036866">
    <property type="entry name" value="RibonucZ/Hydroxyglut_hydro"/>
</dbReference>
<feature type="domain" description="DUF4131" evidence="9">
    <location>
        <begin position="28"/>
        <end position="164"/>
    </location>
</feature>
<dbReference type="Gene3D" id="3.60.15.10">
    <property type="entry name" value="Ribonuclease Z/Hydroxyacylglutathione hydrolase-like"/>
    <property type="match status" value="1"/>
</dbReference>
<dbReference type="AlphaFoldDB" id="A0A1G6ZXT1"/>
<dbReference type="Pfam" id="PF03772">
    <property type="entry name" value="Competence"/>
    <property type="match status" value="1"/>
</dbReference>
<dbReference type="NCBIfam" id="TIGR00360">
    <property type="entry name" value="ComEC_N-term"/>
    <property type="match status" value="1"/>
</dbReference>
<dbReference type="InterPro" id="IPR025405">
    <property type="entry name" value="DUF4131"/>
</dbReference>
<evidence type="ECO:0000256" key="3">
    <source>
        <dbReference type="ARBA" id="ARBA00022692"/>
    </source>
</evidence>
<dbReference type="InterPro" id="IPR004477">
    <property type="entry name" value="ComEC_N"/>
</dbReference>
<feature type="transmembrane region" description="Helical" evidence="6">
    <location>
        <begin position="478"/>
        <end position="495"/>
    </location>
</feature>
<feature type="transmembrane region" description="Helical" evidence="6">
    <location>
        <begin position="47"/>
        <end position="71"/>
    </location>
</feature>
<evidence type="ECO:0000313" key="11">
    <source>
        <dbReference type="Proteomes" id="UP000198995"/>
    </source>
</evidence>
<feature type="transmembrane region" description="Helical" evidence="6">
    <location>
        <begin position="449"/>
        <end position="466"/>
    </location>
</feature>
<dbReference type="RefSeq" id="WP_091792354.1">
    <property type="nucleotide sequence ID" value="NZ_FNAF01000016.1"/>
</dbReference>
<sequence>MWHLKRDGAWLALAFILGRLLFAGVYWPLLLLPAAAYFCRPGKLACVLALALGLCGLGWGSGTVSTLPAALDADRPVSISGTVLSTSPYRTTLLVDREKGRPAAAPYRVSLRRSYGDDRPLARGQQIAVKAYLRTPEKQRAPGGFNEALWLTGQGVFVVAQAREKVTAGPPVPNRLQDLATVLQKRLTAYLSPDSASLTRAILLGETAGLHPDFYRRGQLLGMVHIFAVSGLHVGMILAFIMALLRLVQVQSLGARLIAAGPLLTGYALLVGAPPSAVRAVVMAVIALLALGSHRYADPPSILIYAAAALVIMDPYCLWQIGFQLSFIITGGLILLVPPLQRLLAPLPPVLANPLAVALAAEMAGAPLIAYYFNLWTPLSVVANLVLVPLVGLLVPLVLAALLASFVLPPVAGLLFFLADALAHLIIWLVQVPGGAIAAHHVNVGAPSFWAVLLAYGAMGAGVFALKQVKQVRLPQRLAALALAAGVIGLLYTPVDEDLSCLVLDVGQGSAAYWQSPEGVRLLFDTGPSADGAAAAMRALGVNRLDAVVVSHGDEDHLNGLARVLDDVRVDRLLVSAPLAKDEALQALAPRLLDTQVLAVADRKTLQIGDVSLKLSLLSEGDDEEANANQLAAYLTDGRSSLAAPGDSPAEAMTAWHRPPADVLLVPHHGSRNSLAPKDLQRHPAALACCSAGRHNRYGHPHPQVRAAYARAQIPFYVTADRASLFIYRAGQGLEVATPYA</sequence>
<dbReference type="PANTHER" id="PTHR30619">
    <property type="entry name" value="DNA INTERNALIZATION/COMPETENCE PROTEIN COMEC/REC2"/>
    <property type="match status" value="1"/>
</dbReference>
<evidence type="ECO:0000256" key="2">
    <source>
        <dbReference type="ARBA" id="ARBA00022475"/>
    </source>
</evidence>
<evidence type="ECO:0000259" key="8">
    <source>
        <dbReference type="Pfam" id="PF12706"/>
    </source>
</evidence>
<dbReference type="InterPro" id="IPR004797">
    <property type="entry name" value="Competence_ComEC/Rec2"/>
</dbReference>
<dbReference type="PANTHER" id="PTHR30619:SF1">
    <property type="entry name" value="RECOMBINATION PROTEIN 2"/>
    <property type="match status" value="1"/>
</dbReference>
<dbReference type="InterPro" id="IPR052159">
    <property type="entry name" value="Competence_DNA_uptake"/>
</dbReference>
<evidence type="ECO:0000256" key="4">
    <source>
        <dbReference type="ARBA" id="ARBA00022989"/>
    </source>
</evidence>
<feature type="transmembrane region" description="Helical" evidence="6">
    <location>
        <begin position="379"/>
        <end position="404"/>
    </location>
</feature>
<protein>
    <submittedName>
        <fullName evidence="10">Competence protein ComEC</fullName>
    </submittedName>
</protein>